<evidence type="ECO:0000256" key="2">
    <source>
        <dbReference type="ARBA" id="ARBA00022695"/>
    </source>
</evidence>
<dbReference type="Gene3D" id="3.30.70.270">
    <property type="match status" value="1"/>
</dbReference>
<dbReference type="CDD" id="cd01647">
    <property type="entry name" value="RT_LTR"/>
    <property type="match status" value="1"/>
</dbReference>
<sequence>MATTTGTEGAVSGSTAGVGSAAGASTGSVAGAGGGAGAAHGVFPFAGMQSSFIIDPFDRHKMKWSKWVERLEGAFNLFGVQPDSRLFLLLHFMGGETYDILYDKLAPEKPLAKFAGIQIRCQGDDRPDESIDEYLIALRKLVITCKFGDYLNTALRNQFVFGLKDRTIQARLLEVRNLTLIRARDMAVSMELSSKGGREIQSKQDRPDVNLVDRQRSYKVQRVCLKAKKTVKSANSSAHLLEEDSTADSNENEVVTLEELCKLDAVAESLGSKFWLDVKVDGKEVRFEVDMGAPVSMINVDDHRRFFGGKKLHPPNMELVSFCNTNIGIEGMLDVAVGYGAERVSLPLYITSMRKNPLLGRQWMRRLRIDLNDVAYSDVHALAAAAVPVPERVNTKLPKVPATIAAATSIPERVPAELPKVYTADVKALVQRNANLYDDSIGKITVPVYIKARPVPFSLRVAVEQELEKLVKDGVLDKVNHSAWATLVVPVMKANNRVRLYGDYKITVNPNLVVDEHPLPTMKELFANVAGGDKFSKIDLTVDLTQAYLQLEVEEEDREVLTLSTHKGLYRPTLLVYGVASAPAIWQRLMEEILSGIPGVTVFLDDIRVTGPNDQELCAD</sequence>
<keyword evidence="4" id="KW-0378">Hydrolase</keyword>
<reference evidence="7" key="1">
    <citation type="journal article" date="2015" name="Proc. Natl. Acad. Sci. U.S.A.">
        <title>Genome sequence of the Asian Tiger mosquito, Aedes albopictus, reveals insights into its biology, genetics, and evolution.</title>
        <authorList>
            <person name="Chen X.G."/>
            <person name="Jiang X."/>
            <person name="Gu J."/>
            <person name="Xu M."/>
            <person name="Wu Y."/>
            <person name="Deng Y."/>
            <person name="Zhang C."/>
            <person name="Bonizzoni M."/>
            <person name="Dermauw W."/>
            <person name="Vontas J."/>
            <person name="Armbruster P."/>
            <person name="Huang X."/>
            <person name="Yang Y."/>
            <person name="Zhang H."/>
            <person name="He W."/>
            <person name="Peng H."/>
            <person name="Liu Y."/>
            <person name="Wu K."/>
            <person name="Chen J."/>
            <person name="Lirakis M."/>
            <person name="Topalis P."/>
            <person name="Van Leeuwen T."/>
            <person name="Hall A.B."/>
            <person name="Jiang X."/>
            <person name="Thorpe C."/>
            <person name="Mueller R.L."/>
            <person name="Sun C."/>
            <person name="Waterhouse R.M."/>
            <person name="Yan G."/>
            <person name="Tu Z.J."/>
            <person name="Fang X."/>
            <person name="James A.A."/>
        </authorList>
    </citation>
    <scope>NUCLEOTIDE SEQUENCE [LARGE SCALE GENOMIC DNA]</scope>
    <source>
        <strain evidence="7">Foshan</strain>
    </source>
</reference>
<dbReference type="InterPro" id="IPR050951">
    <property type="entry name" value="Retrovirus_Pol_polyprotein"/>
</dbReference>
<protein>
    <recommendedName>
        <fullName evidence="5">Reverse transcriptase domain-containing protein</fullName>
    </recommendedName>
</protein>
<reference evidence="6" key="2">
    <citation type="submission" date="2025-05" db="UniProtKB">
        <authorList>
            <consortium name="EnsemblMetazoa"/>
        </authorList>
    </citation>
    <scope>IDENTIFICATION</scope>
    <source>
        <strain evidence="6">Foshan</strain>
    </source>
</reference>
<keyword evidence="1" id="KW-0808">Transferase</keyword>
<keyword evidence="4" id="KW-0255">Endonuclease</keyword>
<dbReference type="PANTHER" id="PTHR37984">
    <property type="entry name" value="PROTEIN CBG26694"/>
    <property type="match status" value="1"/>
</dbReference>
<feature type="domain" description="Reverse transcriptase" evidence="5">
    <location>
        <begin position="534"/>
        <end position="616"/>
    </location>
</feature>
<keyword evidence="3" id="KW-0540">Nuclease</keyword>
<dbReference type="InterPro" id="IPR000477">
    <property type="entry name" value="RT_dom"/>
</dbReference>
<evidence type="ECO:0000256" key="1">
    <source>
        <dbReference type="ARBA" id="ARBA00022679"/>
    </source>
</evidence>
<name>A0ABM1ZIH2_AEDAL</name>
<dbReference type="EnsemblMetazoa" id="AALFPA23_018807.R27642">
    <property type="protein sequence ID" value="AALFPA23_018807.P27642"/>
    <property type="gene ID" value="AALFPA23_018807"/>
</dbReference>
<organism evidence="6 7">
    <name type="scientific">Aedes albopictus</name>
    <name type="common">Asian tiger mosquito</name>
    <name type="synonym">Stegomyia albopicta</name>
    <dbReference type="NCBI Taxonomy" id="7160"/>
    <lineage>
        <taxon>Eukaryota</taxon>
        <taxon>Metazoa</taxon>
        <taxon>Ecdysozoa</taxon>
        <taxon>Arthropoda</taxon>
        <taxon>Hexapoda</taxon>
        <taxon>Insecta</taxon>
        <taxon>Pterygota</taxon>
        <taxon>Neoptera</taxon>
        <taxon>Endopterygota</taxon>
        <taxon>Diptera</taxon>
        <taxon>Nematocera</taxon>
        <taxon>Culicoidea</taxon>
        <taxon>Culicidae</taxon>
        <taxon>Culicinae</taxon>
        <taxon>Aedini</taxon>
        <taxon>Aedes</taxon>
        <taxon>Stegomyia</taxon>
    </lineage>
</organism>
<dbReference type="Gene3D" id="3.10.10.10">
    <property type="entry name" value="HIV Type 1 Reverse Transcriptase, subunit A, domain 1"/>
    <property type="match status" value="1"/>
</dbReference>
<evidence type="ECO:0000313" key="7">
    <source>
        <dbReference type="Proteomes" id="UP000069940"/>
    </source>
</evidence>
<dbReference type="RefSeq" id="XP_062699430.1">
    <property type="nucleotide sequence ID" value="XM_062843446.1"/>
</dbReference>
<dbReference type="InterPro" id="IPR043128">
    <property type="entry name" value="Rev_trsase/Diguanyl_cyclase"/>
</dbReference>
<proteinExistence type="predicted"/>
<keyword evidence="2" id="KW-0548">Nucleotidyltransferase</keyword>
<dbReference type="Pfam" id="PF00078">
    <property type="entry name" value="RVT_1"/>
    <property type="match status" value="1"/>
</dbReference>
<dbReference type="Proteomes" id="UP000069940">
    <property type="component" value="Unassembled WGS sequence"/>
</dbReference>
<dbReference type="SUPFAM" id="SSF50630">
    <property type="entry name" value="Acid proteases"/>
    <property type="match status" value="1"/>
</dbReference>
<dbReference type="SUPFAM" id="SSF56672">
    <property type="entry name" value="DNA/RNA polymerases"/>
    <property type="match status" value="1"/>
</dbReference>
<keyword evidence="7" id="KW-1185">Reference proteome</keyword>
<evidence type="ECO:0000313" key="6">
    <source>
        <dbReference type="EnsemblMetazoa" id="AALFPA23_018807.P27642"/>
    </source>
</evidence>
<accession>A0ABM1ZIH2</accession>
<evidence type="ECO:0000256" key="4">
    <source>
        <dbReference type="ARBA" id="ARBA00022759"/>
    </source>
</evidence>
<dbReference type="Gene3D" id="2.40.70.10">
    <property type="entry name" value="Acid Proteases"/>
    <property type="match status" value="1"/>
</dbReference>
<evidence type="ECO:0000256" key="3">
    <source>
        <dbReference type="ARBA" id="ARBA00022722"/>
    </source>
</evidence>
<dbReference type="InterPro" id="IPR021109">
    <property type="entry name" value="Peptidase_aspartic_dom_sf"/>
</dbReference>
<evidence type="ECO:0000259" key="5">
    <source>
        <dbReference type="Pfam" id="PF00078"/>
    </source>
</evidence>
<dbReference type="PANTHER" id="PTHR37984:SF5">
    <property type="entry name" value="PROTEIN NYNRIN-LIKE"/>
    <property type="match status" value="1"/>
</dbReference>
<dbReference type="GeneID" id="134284506"/>
<dbReference type="InterPro" id="IPR043502">
    <property type="entry name" value="DNA/RNA_pol_sf"/>
</dbReference>